<name>A0A7X5SCK3_XANPE</name>
<dbReference type="Pfam" id="PF14559">
    <property type="entry name" value="TPR_19"/>
    <property type="match status" value="1"/>
</dbReference>
<evidence type="ECO:0000313" key="1">
    <source>
        <dbReference type="EMBL" id="NEL80854.1"/>
    </source>
</evidence>
<protein>
    <recommendedName>
        <fullName evidence="3">Tetratricopeptide repeat protein</fullName>
    </recommendedName>
</protein>
<dbReference type="Gene3D" id="1.25.40.10">
    <property type="entry name" value="Tetratricopeptide repeat domain"/>
    <property type="match status" value="1"/>
</dbReference>
<organism evidence="1 2">
    <name type="scientific">Xanthomonas perforans</name>
    <dbReference type="NCBI Taxonomy" id="442694"/>
    <lineage>
        <taxon>Bacteria</taxon>
        <taxon>Pseudomonadati</taxon>
        <taxon>Pseudomonadota</taxon>
        <taxon>Gammaproteobacteria</taxon>
        <taxon>Lysobacterales</taxon>
        <taxon>Lysobacteraceae</taxon>
        <taxon>Xanthomonas</taxon>
    </lineage>
</organism>
<accession>A0A7X5SCK3</accession>
<reference evidence="1 2" key="1">
    <citation type="submission" date="2019-11" db="EMBL/GenBank/DDBJ databases">
        <title>Genome-resolved metagenomics to study the prevalence of co-infection and intraspecific heterogeneity among plant pathogen metapopulations.</title>
        <authorList>
            <person name="Newberry E."/>
            <person name="Bhandari R."/>
            <person name="Kemble J."/>
            <person name="Sikora E."/>
            <person name="Potnis N."/>
        </authorList>
    </citation>
    <scope>NUCLEOTIDE SEQUENCE [LARGE SCALE GENOMIC DNA]</scope>
    <source>
        <strain evidence="1">Xp_Tom_Tuscaloosa_18b</strain>
    </source>
</reference>
<feature type="non-terminal residue" evidence="1">
    <location>
        <position position="1"/>
    </location>
</feature>
<dbReference type="AlphaFoldDB" id="A0A7X5SCK3"/>
<dbReference type="InterPro" id="IPR011990">
    <property type="entry name" value="TPR-like_helical_dom_sf"/>
</dbReference>
<dbReference type="EMBL" id="JAAGYU010001988">
    <property type="protein sequence ID" value="NEL80854.1"/>
    <property type="molecule type" value="Genomic_DNA"/>
</dbReference>
<feature type="non-terminal residue" evidence="1">
    <location>
        <position position="97"/>
    </location>
</feature>
<comment type="caution">
    <text evidence="1">The sequence shown here is derived from an EMBL/GenBank/DDBJ whole genome shotgun (WGS) entry which is preliminary data.</text>
</comment>
<evidence type="ECO:0008006" key="3">
    <source>
        <dbReference type="Google" id="ProtNLM"/>
    </source>
</evidence>
<dbReference type="InterPro" id="IPR019734">
    <property type="entry name" value="TPR_rpt"/>
</dbReference>
<dbReference type="SMART" id="SM00028">
    <property type="entry name" value="TPR"/>
    <property type="match status" value="2"/>
</dbReference>
<gene>
    <name evidence="1" type="ORF">G3W61_31895</name>
</gene>
<dbReference type="Proteomes" id="UP000471082">
    <property type="component" value="Unassembled WGS sequence"/>
</dbReference>
<evidence type="ECO:0000313" key="2">
    <source>
        <dbReference type="Proteomes" id="UP000471082"/>
    </source>
</evidence>
<sequence>ALAIYQQILQRHPDDLDTLTAAANSAAAQSDLRNAEHYLQRALAQAPESPEVLAAAGRVYRSAGKNRKAEQYFRASLAAQQRQAGQLDNGLPSARGP</sequence>
<proteinExistence type="predicted"/>
<dbReference type="SUPFAM" id="SSF48452">
    <property type="entry name" value="TPR-like"/>
    <property type="match status" value="1"/>
</dbReference>